<proteinExistence type="predicted"/>
<dbReference type="EMBL" id="UINC01028004">
    <property type="protein sequence ID" value="SVB08233.1"/>
    <property type="molecule type" value="Genomic_DNA"/>
</dbReference>
<evidence type="ECO:0000313" key="7">
    <source>
        <dbReference type="EMBL" id="SVB08233.1"/>
    </source>
</evidence>
<name>A0A382B4N8_9ZZZZ</name>
<dbReference type="Pfam" id="PF02390">
    <property type="entry name" value="Methyltransf_4"/>
    <property type="match status" value="1"/>
</dbReference>
<evidence type="ECO:0000256" key="1">
    <source>
        <dbReference type="ARBA" id="ARBA00000142"/>
    </source>
</evidence>
<evidence type="ECO:0000256" key="2">
    <source>
        <dbReference type="ARBA" id="ARBA00011977"/>
    </source>
</evidence>
<dbReference type="GO" id="GO:0008176">
    <property type="term" value="F:tRNA (guanine(46)-N7)-methyltransferase activity"/>
    <property type="evidence" value="ECO:0007669"/>
    <property type="project" value="UniProtKB-EC"/>
</dbReference>
<reference evidence="7" key="1">
    <citation type="submission" date="2018-05" db="EMBL/GenBank/DDBJ databases">
        <authorList>
            <person name="Lanie J.A."/>
            <person name="Ng W.-L."/>
            <person name="Kazmierczak K.M."/>
            <person name="Andrzejewski T.M."/>
            <person name="Davidsen T.M."/>
            <person name="Wayne K.J."/>
            <person name="Tettelin H."/>
            <person name="Glass J.I."/>
            <person name="Rusch D."/>
            <person name="Podicherti R."/>
            <person name="Tsui H.-C.T."/>
            <person name="Winkler M.E."/>
        </authorList>
    </citation>
    <scope>NUCLEOTIDE SEQUENCE</scope>
</reference>
<keyword evidence="4" id="KW-0808">Transferase</keyword>
<dbReference type="Gene3D" id="3.40.50.150">
    <property type="entry name" value="Vaccinia Virus protein VP39"/>
    <property type="match status" value="1"/>
</dbReference>
<dbReference type="SUPFAM" id="SSF53335">
    <property type="entry name" value="S-adenosyl-L-methionine-dependent methyltransferases"/>
    <property type="match status" value="1"/>
</dbReference>
<keyword evidence="6" id="KW-0819">tRNA processing</keyword>
<dbReference type="EC" id="2.1.1.33" evidence="2"/>
<evidence type="ECO:0000256" key="5">
    <source>
        <dbReference type="ARBA" id="ARBA00022691"/>
    </source>
</evidence>
<dbReference type="InterPro" id="IPR029063">
    <property type="entry name" value="SAM-dependent_MTases_sf"/>
</dbReference>
<evidence type="ECO:0000256" key="6">
    <source>
        <dbReference type="ARBA" id="ARBA00022694"/>
    </source>
</evidence>
<evidence type="ECO:0000256" key="3">
    <source>
        <dbReference type="ARBA" id="ARBA00022603"/>
    </source>
</evidence>
<protein>
    <recommendedName>
        <fullName evidence="2">tRNA (guanine(46)-N(7))-methyltransferase</fullName>
        <ecNumber evidence="2">2.1.1.33</ecNumber>
    </recommendedName>
</protein>
<keyword evidence="3" id="KW-0489">Methyltransferase</keyword>
<evidence type="ECO:0000256" key="4">
    <source>
        <dbReference type="ARBA" id="ARBA00022679"/>
    </source>
</evidence>
<sequence>MERNNPYITKIYDYEDWLLPHPDREGFDRKWQRKVQNSSKAHVEIGCGSGRYLMEMARIKPEDTFLGLELRLKRLVL</sequence>
<feature type="non-terminal residue" evidence="7">
    <location>
        <position position="77"/>
    </location>
</feature>
<dbReference type="InterPro" id="IPR003358">
    <property type="entry name" value="tRNA_(Gua-N-7)_MeTrfase_Trmb"/>
</dbReference>
<accession>A0A382B4N8</accession>
<gene>
    <name evidence="7" type="ORF">METZ01_LOCUS161087</name>
</gene>
<keyword evidence="5" id="KW-0949">S-adenosyl-L-methionine</keyword>
<organism evidence="7">
    <name type="scientific">marine metagenome</name>
    <dbReference type="NCBI Taxonomy" id="408172"/>
    <lineage>
        <taxon>unclassified sequences</taxon>
        <taxon>metagenomes</taxon>
        <taxon>ecological metagenomes</taxon>
    </lineage>
</organism>
<comment type="catalytic activity">
    <reaction evidence="1">
        <text>guanosine(46) in tRNA + S-adenosyl-L-methionine = N(7)-methylguanosine(46) in tRNA + S-adenosyl-L-homocysteine</text>
        <dbReference type="Rhea" id="RHEA:42708"/>
        <dbReference type="Rhea" id="RHEA-COMP:10188"/>
        <dbReference type="Rhea" id="RHEA-COMP:10189"/>
        <dbReference type="ChEBI" id="CHEBI:57856"/>
        <dbReference type="ChEBI" id="CHEBI:59789"/>
        <dbReference type="ChEBI" id="CHEBI:74269"/>
        <dbReference type="ChEBI" id="CHEBI:74480"/>
        <dbReference type="EC" id="2.1.1.33"/>
    </reaction>
</comment>
<dbReference type="PROSITE" id="PS51625">
    <property type="entry name" value="SAM_MT_TRMB"/>
    <property type="match status" value="1"/>
</dbReference>
<dbReference type="AlphaFoldDB" id="A0A382B4N8"/>